<sequence length="253" mass="27788">MEPAQHAGARHTDRRIVSLGPSYTRAGQCTQEASMTCNLLLIDDHSLIRAGVRALISDIPGYAVIGEAADGSQLASLALELQPDIILLDITMKDTNGLDALEQLLAVQPHSKVLIISMHTDPDTIMGALEMGAHGYLLKDATARELEQALEALRNDERYLSPAIAHTVINRALRGPRTNRSEALDKYNLTARQLEILRLVVRGKSTREIAIGLGLSIKTVESHRSQIMKRLQIYDVAGLVLFSVRERIISLDD</sequence>
<evidence type="ECO:0000313" key="9">
    <source>
        <dbReference type="Proteomes" id="UP000278332"/>
    </source>
</evidence>
<dbReference type="Pfam" id="PF00196">
    <property type="entry name" value="GerE"/>
    <property type="match status" value="1"/>
</dbReference>
<evidence type="ECO:0000256" key="1">
    <source>
        <dbReference type="ARBA" id="ARBA00022553"/>
    </source>
</evidence>
<organism evidence="8 9">
    <name type="scientific">Pseudomonas cichorii</name>
    <dbReference type="NCBI Taxonomy" id="36746"/>
    <lineage>
        <taxon>Bacteria</taxon>
        <taxon>Pseudomonadati</taxon>
        <taxon>Pseudomonadota</taxon>
        <taxon>Gammaproteobacteria</taxon>
        <taxon>Pseudomonadales</taxon>
        <taxon>Pseudomonadaceae</taxon>
        <taxon>Pseudomonas</taxon>
    </lineage>
</organism>
<dbReference type="Gene3D" id="3.40.50.2300">
    <property type="match status" value="1"/>
</dbReference>
<dbReference type="Pfam" id="PF00072">
    <property type="entry name" value="Response_reg"/>
    <property type="match status" value="1"/>
</dbReference>
<evidence type="ECO:0000259" key="7">
    <source>
        <dbReference type="PROSITE" id="PS50110"/>
    </source>
</evidence>
<dbReference type="CDD" id="cd17535">
    <property type="entry name" value="REC_NarL-like"/>
    <property type="match status" value="1"/>
</dbReference>
<comment type="caution">
    <text evidence="8">The sequence shown here is derived from an EMBL/GenBank/DDBJ whole genome shotgun (WGS) entry which is preliminary data.</text>
</comment>
<dbReference type="SMART" id="SM00448">
    <property type="entry name" value="REC"/>
    <property type="match status" value="1"/>
</dbReference>
<dbReference type="PROSITE" id="PS50043">
    <property type="entry name" value="HTH_LUXR_2"/>
    <property type="match status" value="1"/>
</dbReference>
<proteinExistence type="predicted"/>
<dbReference type="PANTHER" id="PTHR43214">
    <property type="entry name" value="TWO-COMPONENT RESPONSE REGULATOR"/>
    <property type="match status" value="1"/>
</dbReference>
<dbReference type="InterPro" id="IPR011006">
    <property type="entry name" value="CheY-like_superfamily"/>
</dbReference>
<evidence type="ECO:0000256" key="4">
    <source>
        <dbReference type="ARBA" id="ARBA00023163"/>
    </source>
</evidence>
<evidence type="ECO:0000256" key="2">
    <source>
        <dbReference type="ARBA" id="ARBA00023015"/>
    </source>
</evidence>
<feature type="domain" description="Response regulatory" evidence="7">
    <location>
        <begin position="38"/>
        <end position="154"/>
    </location>
</feature>
<dbReference type="InterPro" id="IPR001789">
    <property type="entry name" value="Sig_transdc_resp-reg_receiver"/>
</dbReference>
<gene>
    <name evidence="8" type="ORF">ALP84_04550</name>
</gene>
<reference evidence="8 9" key="1">
    <citation type="submission" date="2018-08" db="EMBL/GenBank/DDBJ databases">
        <title>Recombination of ecologically and evolutionarily significant loci maintains genetic cohesion in the Pseudomonas syringae species complex.</title>
        <authorList>
            <person name="Dillon M."/>
            <person name="Thakur S."/>
            <person name="Almeida R.N.D."/>
            <person name="Weir B.S."/>
            <person name="Guttman D.S."/>
        </authorList>
    </citation>
    <scope>NUCLEOTIDE SEQUENCE [LARGE SCALE GENOMIC DNA]</scope>
    <source>
        <strain evidence="8 9">ICMP 6917</strain>
    </source>
</reference>
<dbReference type="CDD" id="cd06170">
    <property type="entry name" value="LuxR_C_like"/>
    <property type="match status" value="1"/>
</dbReference>
<dbReference type="Proteomes" id="UP000278332">
    <property type="component" value="Unassembled WGS sequence"/>
</dbReference>
<keyword evidence="4" id="KW-0804">Transcription</keyword>
<dbReference type="GO" id="GO:0006355">
    <property type="term" value="P:regulation of DNA-templated transcription"/>
    <property type="evidence" value="ECO:0007669"/>
    <property type="project" value="InterPro"/>
</dbReference>
<dbReference type="PANTHER" id="PTHR43214:SF41">
    <property type="entry name" value="NITRATE_NITRITE RESPONSE REGULATOR PROTEIN NARP"/>
    <property type="match status" value="1"/>
</dbReference>
<keyword evidence="2" id="KW-0805">Transcription regulation</keyword>
<evidence type="ECO:0000256" key="3">
    <source>
        <dbReference type="ARBA" id="ARBA00023125"/>
    </source>
</evidence>
<feature type="modified residue" description="4-aspartylphosphate" evidence="5">
    <location>
        <position position="89"/>
    </location>
</feature>
<dbReference type="SUPFAM" id="SSF52172">
    <property type="entry name" value="CheY-like"/>
    <property type="match status" value="1"/>
</dbReference>
<dbReference type="InterPro" id="IPR016032">
    <property type="entry name" value="Sig_transdc_resp-reg_C-effctor"/>
</dbReference>
<feature type="domain" description="HTH luxR-type" evidence="6">
    <location>
        <begin position="182"/>
        <end position="247"/>
    </location>
</feature>
<dbReference type="GO" id="GO:0003677">
    <property type="term" value="F:DNA binding"/>
    <property type="evidence" value="ECO:0007669"/>
    <property type="project" value="UniProtKB-KW"/>
</dbReference>
<name>A0A3M4VIG6_PSECI</name>
<dbReference type="PROSITE" id="PS50110">
    <property type="entry name" value="RESPONSE_REGULATORY"/>
    <property type="match status" value="1"/>
</dbReference>
<evidence type="ECO:0000259" key="6">
    <source>
        <dbReference type="PROSITE" id="PS50043"/>
    </source>
</evidence>
<dbReference type="SMART" id="SM00421">
    <property type="entry name" value="HTH_LUXR"/>
    <property type="match status" value="1"/>
</dbReference>
<keyword evidence="3 8" id="KW-0238">DNA-binding</keyword>
<accession>A0A3M4VIG6</accession>
<keyword evidence="1 5" id="KW-0597">Phosphoprotein</keyword>
<protein>
    <submittedName>
        <fullName evidence="8">LuxR family DNA-binding response regulator</fullName>
    </submittedName>
</protein>
<dbReference type="SUPFAM" id="SSF46894">
    <property type="entry name" value="C-terminal effector domain of the bipartite response regulators"/>
    <property type="match status" value="1"/>
</dbReference>
<dbReference type="PRINTS" id="PR00038">
    <property type="entry name" value="HTHLUXR"/>
</dbReference>
<dbReference type="AlphaFoldDB" id="A0A3M4VIG6"/>
<evidence type="ECO:0000313" key="8">
    <source>
        <dbReference type="EMBL" id="RMR51625.1"/>
    </source>
</evidence>
<evidence type="ECO:0000256" key="5">
    <source>
        <dbReference type="PROSITE-ProRule" id="PRU00169"/>
    </source>
</evidence>
<dbReference type="InterPro" id="IPR058245">
    <property type="entry name" value="NreC/VraR/RcsB-like_REC"/>
</dbReference>
<dbReference type="GO" id="GO:0000160">
    <property type="term" value="P:phosphorelay signal transduction system"/>
    <property type="evidence" value="ECO:0007669"/>
    <property type="project" value="InterPro"/>
</dbReference>
<dbReference type="InterPro" id="IPR039420">
    <property type="entry name" value="WalR-like"/>
</dbReference>
<dbReference type="EMBL" id="RBRY01000155">
    <property type="protein sequence ID" value="RMR51625.1"/>
    <property type="molecule type" value="Genomic_DNA"/>
</dbReference>
<dbReference type="InterPro" id="IPR000792">
    <property type="entry name" value="Tscrpt_reg_LuxR_C"/>
</dbReference>